<evidence type="ECO:0000313" key="3">
    <source>
        <dbReference type="EMBL" id="KJF43362.1"/>
    </source>
</evidence>
<dbReference type="SUPFAM" id="SSF54427">
    <property type="entry name" value="NTF2-like"/>
    <property type="match status" value="1"/>
</dbReference>
<name>A0A0D8J8Y8_9BACT</name>
<dbReference type="InterPro" id="IPR032710">
    <property type="entry name" value="NTF2-like_dom_sf"/>
</dbReference>
<feature type="domain" description="DUF4440" evidence="2">
    <location>
        <begin position="32"/>
        <end position="140"/>
    </location>
</feature>
<evidence type="ECO:0000313" key="4">
    <source>
        <dbReference type="Proteomes" id="UP000032544"/>
    </source>
</evidence>
<dbReference type="Pfam" id="PF14534">
    <property type="entry name" value="DUF4440"/>
    <property type="match status" value="1"/>
</dbReference>
<proteinExistence type="predicted"/>
<feature type="signal peptide" evidence="1">
    <location>
        <begin position="1"/>
        <end position="22"/>
    </location>
</feature>
<keyword evidence="1" id="KW-0732">Signal</keyword>
<comment type="caution">
    <text evidence="3">The sequence shown here is derived from an EMBL/GenBank/DDBJ whole genome shotgun (WGS) entry which is preliminary data.</text>
</comment>
<dbReference type="InterPro" id="IPR027843">
    <property type="entry name" value="DUF4440"/>
</dbReference>
<dbReference type="AlphaFoldDB" id="A0A0D8J8Y8"/>
<feature type="chain" id="PRO_5002331058" evidence="1">
    <location>
        <begin position="23"/>
        <end position="149"/>
    </location>
</feature>
<dbReference type="EMBL" id="JRHC01000003">
    <property type="protein sequence ID" value="KJF43362.1"/>
    <property type="molecule type" value="Genomic_DNA"/>
</dbReference>
<dbReference type="Gene3D" id="3.10.450.50">
    <property type="match status" value="1"/>
</dbReference>
<dbReference type="RefSeq" id="WP_052670922.1">
    <property type="nucleotide sequence ID" value="NZ_JRHC01000003.1"/>
</dbReference>
<accession>A0A0D8J8Y8</accession>
<organism evidence="3 4">
    <name type="scientific">Draconibacterium sediminis</name>
    <dbReference type="NCBI Taxonomy" id="1544798"/>
    <lineage>
        <taxon>Bacteria</taxon>
        <taxon>Pseudomonadati</taxon>
        <taxon>Bacteroidota</taxon>
        <taxon>Bacteroidia</taxon>
        <taxon>Marinilabiliales</taxon>
        <taxon>Prolixibacteraceae</taxon>
        <taxon>Draconibacterium</taxon>
    </lineage>
</organism>
<reference evidence="3 4" key="1">
    <citation type="submission" date="2014-09" db="EMBL/GenBank/DDBJ databases">
        <title>Draft Genome Sequence of Draconibacterium sp. JN14CK-3.</title>
        <authorList>
            <person name="Dong C."/>
            <person name="Lai Q."/>
            <person name="Shao Z."/>
        </authorList>
    </citation>
    <scope>NUCLEOTIDE SEQUENCE [LARGE SCALE GENOMIC DNA]</scope>
    <source>
        <strain evidence="3 4">JN14CK-3</strain>
    </source>
</reference>
<sequence length="149" mass="17132">MRRTFVLSVILSLFFINGFAQEKITKSEKEHILSLLDKQAEAWNEGNLEKFMETYWKSDKLVFMGSRGPTYGWQATLDSYKKGYPDKTAMGHLKFKILDLNKIDTNTVFLIGRYELTREIGDLAGHFTLVIQMIDGEWVIISDHSSGES</sequence>
<dbReference type="STRING" id="1544798.LH29_14080"/>
<protein>
    <submittedName>
        <fullName evidence="3">L-asparaginase</fullName>
    </submittedName>
</protein>
<dbReference type="Proteomes" id="UP000032544">
    <property type="component" value="Unassembled WGS sequence"/>
</dbReference>
<gene>
    <name evidence="3" type="ORF">LH29_14080</name>
</gene>
<evidence type="ECO:0000259" key="2">
    <source>
        <dbReference type="Pfam" id="PF14534"/>
    </source>
</evidence>
<dbReference type="OrthoDB" id="120856at2"/>
<keyword evidence="4" id="KW-1185">Reference proteome</keyword>
<evidence type="ECO:0000256" key="1">
    <source>
        <dbReference type="SAM" id="SignalP"/>
    </source>
</evidence>